<name>A0A0D1ZRS2_9EURO</name>
<dbReference type="EMBL" id="KN847041">
    <property type="protein sequence ID" value="KIW30756.1"/>
    <property type="molecule type" value="Genomic_DNA"/>
</dbReference>
<keyword evidence="3" id="KW-1185">Reference proteome</keyword>
<proteinExistence type="predicted"/>
<dbReference type="Proteomes" id="UP000054466">
    <property type="component" value="Unassembled WGS sequence"/>
</dbReference>
<protein>
    <submittedName>
        <fullName evidence="2">Uncharacterized protein</fullName>
    </submittedName>
</protein>
<dbReference type="AlphaFoldDB" id="A0A0D1ZRS2"/>
<accession>A0A0D1ZRS2</accession>
<organism evidence="2 3">
    <name type="scientific">Cladophialophora immunda</name>
    <dbReference type="NCBI Taxonomy" id="569365"/>
    <lineage>
        <taxon>Eukaryota</taxon>
        <taxon>Fungi</taxon>
        <taxon>Dikarya</taxon>
        <taxon>Ascomycota</taxon>
        <taxon>Pezizomycotina</taxon>
        <taxon>Eurotiomycetes</taxon>
        <taxon>Chaetothyriomycetidae</taxon>
        <taxon>Chaetothyriales</taxon>
        <taxon>Herpotrichiellaceae</taxon>
        <taxon>Cladophialophora</taxon>
    </lineage>
</organism>
<evidence type="ECO:0000313" key="2">
    <source>
        <dbReference type="EMBL" id="KIW30756.1"/>
    </source>
</evidence>
<dbReference type="OrthoDB" id="3553547at2759"/>
<dbReference type="GeneID" id="27341652"/>
<gene>
    <name evidence="2" type="ORF">PV07_02458</name>
</gene>
<sequence length="547" mass="61588">MHSALNFLTGGRHLKGRLFQWSKPAPKTDGFVPKESSPNHLSRLWKHSHDIGREKWAYPSKPIEDEAGGDLGGLPFNFKASSRDAIEQMQEQEATQDSSGQQEAFSVTNCIATLRKHRNINAKVLANLFELNAIRAPMFQQTEYVVDLLQDFILRVTDLTKSEDLPDDLTAQLGDIRRKFDLFRKGPFASFRADEAQCAHLENEIIQSLFYSGRRLDAFLQANSVGSAALADYDTIASLVSEPDDLGEAPAEQSPEHIQYLTMIGDRDMILEQLLDLRNEHTQLVEEQNWRAHFGLSLDEDSLHFLKSFGVQEQALLDELEYAELGLEALRQLQADDEALAISKEASEREPDEDEAAMRYLEMARPSSQAISPPPRRLLQSPLYQGILHRKIRLVDHLRGPDVIPVDHGDFINAWLLHRLQSLPRLLGEYISLIETQYDDVEDDDLEHLFLEKWFNDSSAADFAKHRTFADQQSMQANLAESADLAQRSLSAIVIRTTSSRLLRMGPSTTVQDIIDQAIQAQGISSSHLSNASSPSLTDSPSPLRRP</sequence>
<dbReference type="HOGENOM" id="CLU_045002_0_0_1"/>
<evidence type="ECO:0000256" key="1">
    <source>
        <dbReference type="SAM" id="MobiDB-lite"/>
    </source>
</evidence>
<reference evidence="2 3" key="1">
    <citation type="submission" date="2015-01" db="EMBL/GenBank/DDBJ databases">
        <title>The Genome Sequence of Cladophialophora immunda CBS83496.</title>
        <authorList>
            <consortium name="The Broad Institute Genomics Platform"/>
            <person name="Cuomo C."/>
            <person name="de Hoog S."/>
            <person name="Gorbushina A."/>
            <person name="Stielow B."/>
            <person name="Teixiera M."/>
            <person name="Abouelleil A."/>
            <person name="Chapman S.B."/>
            <person name="Priest M."/>
            <person name="Young S.K."/>
            <person name="Wortman J."/>
            <person name="Nusbaum C."/>
            <person name="Birren B."/>
        </authorList>
    </citation>
    <scope>NUCLEOTIDE SEQUENCE [LARGE SCALE GENOMIC DNA]</scope>
    <source>
        <strain evidence="2 3">CBS 83496</strain>
    </source>
</reference>
<feature type="region of interest" description="Disordered" evidence="1">
    <location>
        <begin position="525"/>
        <end position="547"/>
    </location>
</feature>
<dbReference type="STRING" id="569365.A0A0D1ZRS2"/>
<dbReference type="VEuPathDB" id="FungiDB:PV07_02458"/>
<evidence type="ECO:0000313" key="3">
    <source>
        <dbReference type="Proteomes" id="UP000054466"/>
    </source>
</evidence>
<dbReference type="RefSeq" id="XP_016250972.1">
    <property type="nucleotide sequence ID" value="XM_016389070.1"/>
</dbReference>